<evidence type="ECO:0000256" key="1">
    <source>
        <dbReference type="ARBA" id="ARBA00022729"/>
    </source>
</evidence>
<dbReference type="InterPro" id="IPR028994">
    <property type="entry name" value="Integrin_alpha_N"/>
</dbReference>
<dbReference type="Proteomes" id="UP000887561">
    <property type="component" value="Unplaced"/>
</dbReference>
<evidence type="ECO:0000313" key="2">
    <source>
        <dbReference type="Proteomes" id="UP000887561"/>
    </source>
</evidence>
<dbReference type="AlphaFoldDB" id="A0A915M0B1"/>
<protein>
    <submittedName>
        <fullName evidence="3">T-cell immunomodulatory protein</fullName>
    </submittedName>
</protein>
<sequence>MRISQCSIVNIGDDKPIDPLNGRICGIGDMNKDGNTDLIVQQRTGSQNKLVVYLQSEGAEFRNGTQHIDLGKDGNDVFCNVGDFNGDSCPDLFIVSKIDDTSASFVNKIASVFSPRPPTRYQAKVYLNGRNDNFVELPLCFKTTDSSKSDICTPYQFIDHPSLVDINGDGITDIIGFQAIMENSDKNAATNSESSFVCLAGNFQEDVHGFDLKICKQNFPVPRQVFTGFTPIFTDLDRDLSAELIFVDQEENNSSGQKKRLVVWKYKEFTDR</sequence>
<dbReference type="InterPro" id="IPR024881">
    <property type="entry name" value="Tip"/>
</dbReference>
<dbReference type="InterPro" id="IPR013517">
    <property type="entry name" value="FG-GAP"/>
</dbReference>
<dbReference type="Pfam" id="PF13517">
    <property type="entry name" value="FG-GAP_3"/>
    <property type="match status" value="1"/>
</dbReference>
<dbReference type="Gene3D" id="2.130.10.130">
    <property type="entry name" value="Integrin alpha, N-terminal"/>
    <property type="match status" value="1"/>
</dbReference>
<dbReference type="GO" id="GO:0005886">
    <property type="term" value="C:plasma membrane"/>
    <property type="evidence" value="ECO:0007669"/>
    <property type="project" value="TreeGrafter"/>
</dbReference>
<proteinExistence type="predicted"/>
<accession>A0A915M0B1</accession>
<dbReference type="PANTHER" id="PTHR13412">
    <property type="entry name" value="T-CELL IMMUNOMODULATORY PROTEIN HOMOLOG"/>
    <property type="match status" value="1"/>
</dbReference>
<keyword evidence="2" id="KW-1185">Reference proteome</keyword>
<evidence type="ECO:0000313" key="3">
    <source>
        <dbReference type="WBParaSite" id="scaffold2466_cov180.g4909"/>
    </source>
</evidence>
<keyword evidence="1" id="KW-0732">Signal</keyword>
<name>A0A915M0B1_MELJA</name>
<dbReference type="SUPFAM" id="SSF69318">
    <property type="entry name" value="Integrin alpha N-terminal domain"/>
    <property type="match status" value="1"/>
</dbReference>
<dbReference type="PANTHER" id="PTHR13412:SF0">
    <property type="entry name" value="T-CELL IMMUNOMODULATORY PROTEIN"/>
    <property type="match status" value="1"/>
</dbReference>
<reference evidence="3" key="1">
    <citation type="submission" date="2022-11" db="UniProtKB">
        <authorList>
            <consortium name="WormBaseParasite"/>
        </authorList>
    </citation>
    <scope>IDENTIFICATION</scope>
</reference>
<organism evidence="2 3">
    <name type="scientific">Meloidogyne javanica</name>
    <name type="common">Root-knot nematode worm</name>
    <dbReference type="NCBI Taxonomy" id="6303"/>
    <lineage>
        <taxon>Eukaryota</taxon>
        <taxon>Metazoa</taxon>
        <taxon>Ecdysozoa</taxon>
        <taxon>Nematoda</taxon>
        <taxon>Chromadorea</taxon>
        <taxon>Rhabditida</taxon>
        <taxon>Tylenchina</taxon>
        <taxon>Tylenchomorpha</taxon>
        <taxon>Tylenchoidea</taxon>
        <taxon>Meloidogynidae</taxon>
        <taxon>Meloidogyninae</taxon>
        <taxon>Meloidogyne</taxon>
        <taxon>Meloidogyne incognita group</taxon>
    </lineage>
</organism>
<dbReference type="WBParaSite" id="scaffold2466_cov180.g4909">
    <property type="protein sequence ID" value="scaffold2466_cov180.g4909"/>
    <property type="gene ID" value="scaffold2466_cov180.g4909"/>
</dbReference>